<keyword evidence="7" id="KW-1185">Reference proteome</keyword>
<organism evidence="6 7">
    <name type="scientific">Candidatus Entotheonella gemina</name>
    <dbReference type="NCBI Taxonomy" id="1429439"/>
    <lineage>
        <taxon>Bacteria</taxon>
        <taxon>Pseudomonadati</taxon>
        <taxon>Nitrospinota/Tectimicrobiota group</taxon>
        <taxon>Candidatus Tectimicrobiota</taxon>
        <taxon>Candidatus Entotheonellia</taxon>
        <taxon>Candidatus Entotheonellales</taxon>
        <taxon>Candidatus Entotheonellaceae</taxon>
        <taxon>Candidatus Entotheonella</taxon>
    </lineage>
</organism>
<proteinExistence type="predicted"/>
<evidence type="ECO:0000256" key="1">
    <source>
        <dbReference type="ARBA" id="ARBA00022630"/>
    </source>
</evidence>
<dbReference type="EMBL" id="AZHX01000884">
    <property type="protein sequence ID" value="ETX05728.1"/>
    <property type="molecule type" value="Genomic_DNA"/>
</dbReference>
<evidence type="ECO:0000259" key="5">
    <source>
        <dbReference type="Pfam" id="PF00296"/>
    </source>
</evidence>
<dbReference type="GO" id="GO:0016705">
    <property type="term" value="F:oxidoreductase activity, acting on paired donors, with incorporation or reduction of molecular oxygen"/>
    <property type="evidence" value="ECO:0007669"/>
    <property type="project" value="InterPro"/>
</dbReference>
<dbReference type="AlphaFoldDB" id="W4M6B3"/>
<comment type="caution">
    <text evidence="6">The sequence shown here is derived from an EMBL/GenBank/DDBJ whole genome shotgun (WGS) entry which is preliminary data.</text>
</comment>
<dbReference type="Pfam" id="PF00296">
    <property type="entry name" value="Bac_luciferase"/>
    <property type="match status" value="1"/>
</dbReference>
<evidence type="ECO:0000256" key="2">
    <source>
        <dbReference type="ARBA" id="ARBA00022643"/>
    </source>
</evidence>
<dbReference type="PANTHER" id="PTHR42847:SF4">
    <property type="entry name" value="ALKANESULFONATE MONOOXYGENASE-RELATED"/>
    <property type="match status" value="1"/>
</dbReference>
<reference evidence="6 7" key="1">
    <citation type="journal article" date="2014" name="Nature">
        <title>An environmental bacterial taxon with a large and distinct metabolic repertoire.</title>
        <authorList>
            <person name="Wilson M.C."/>
            <person name="Mori T."/>
            <person name="Ruckert C."/>
            <person name="Uria A.R."/>
            <person name="Helf M.J."/>
            <person name="Takada K."/>
            <person name="Gernert C."/>
            <person name="Steffens U.A."/>
            <person name="Heycke N."/>
            <person name="Schmitt S."/>
            <person name="Rinke C."/>
            <person name="Helfrich E.J."/>
            <person name="Brachmann A.O."/>
            <person name="Gurgui C."/>
            <person name="Wakimoto T."/>
            <person name="Kracht M."/>
            <person name="Crusemann M."/>
            <person name="Hentschel U."/>
            <person name="Abe I."/>
            <person name="Matsunaga S."/>
            <person name="Kalinowski J."/>
            <person name="Takeyama H."/>
            <person name="Piel J."/>
        </authorList>
    </citation>
    <scope>NUCLEOTIDE SEQUENCE [LARGE SCALE GENOMIC DNA]</scope>
    <source>
        <strain evidence="7">TSY2</strain>
    </source>
</reference>
<dbReference type="Gene3D" id="3.20.20.30">
    <property type="entry name" value="Luciferase-like domain"/>
    <property type="match status" value="1"/>
</dbReference>
<evidence type="ECO:0000313" key="7">
    <source>
        <dbReference type="Proteomes" id="UP000019140"/>
    </source>
</evidence>
<gene>
    <name evidence="6" type="ORF">ETSY2_21305</name>
</gene>
<keyword evidence="3" id="KW-0560">Oxidoreductase</keyword>
<dbReference type="PANTHER" id="PTHR42847">
    <property type="entry name" value="ALKANESULFONATE MONOOXYGENASE"/>
    <property type="match status" value="1"/>
</dbReference>
<dbReference type="InterPro" id="IPR011251">
    <property type="entry name" value="Luciferase-like_dom"/>
</dbReference>
<dbReference type="HOGENOM" id="CLU_1666183_0_0_7"/>
<keyword evidence="2" id="KW-0288">FMN</keyword>
<keyword evidence="4" id="KW-0503">Monooxygenase</keyword>
<evidence type="ECO:0000256" key="3">
    <source>
        <dbReference type="ARBA" id="ARBA00023002"/>
    </source>
</evidence>
<dbReference type="InterPro" id="IPR036661">
    <property type="entry name" value="Luciferase-like_sf"/>
</dbReference>
<feature type="domain" description="Luciferase-like" evidence="5">
    <location>
        <begin position="2"/>
        <end position="135"/>
    </location>
</feature>
<dbReference type="GO" id="GO:0004497">
    <property type="term" value="F:monooxygenase activity"/>
    <property type="evidence" value="ECO:0007669"/>
    <property type="project" value="UniProtKB-KW"/>
</dbReference>
<protein>
    <recommendedName>
        <fullName evidence="5">Luciferase-like domain-containing protein</fullName>
    </recommendedName>
</protein>
<accession>W4M6B3</accession>
<dbReference type="Proteomes" id="UP000019140">
    <property type="component" value="Unassembled WGS sequence"/>
</dbReference>
<name>W4M6B3_9BACT</name>
<evidence type="ECO:0000313" key="6">
    <source>
        <dbReference type="EMBL" id="ETX05728.1"/>
    </source>
</evidence>
<dbReference type="InterPro" id="IPR050172">
    <property type="entry name" value="SsuD_RutA_monooxygenase"/>
</dbReference>
<keyword evidence="1" id="KW-0285">Flavoprotein</keyword>
<evidence type="ECO:0000256" key="4">
    <source>
        <dbReference type="ARBA" id="ARBA00023033"/>
    </source>
</evidence>
<sequence length="158" mass="17986">MPFERRGKRADEYMEALKAVWSGHEVDYQGEFVNWQGFMMRPRPAQPGGIPLVVGGVTPPAIRRTVKYGDGWYVIGKDLNEIRAHMQAFNDECARQGRDPGEPEITAYWNFYREGPESLKAYEELGIHRLLINVPAMRQQDAMTGLQYFAGEVVAQHG</sequence>
<dbReference type="SUPFAM" id="SSF51679">
    <property type="entry name" value="Bacterial luciferase-like"/>
    <property type="match status" value="1"/>
</dbReference>